<name>A0A8E2JKD5_9PEZI</name>
<keyword evidence="2" id="KW-0808">Transferase</keyword>
<dbReference type="PANTHER" id="PTHR43130">
    <property type="entry name" value="ARAC-FAMILY TRANSCRIPTIONAL REGULATOR"/>
    <property type="match status" value="1"/>
</dbReference>
<dbReference type="Pfam" id="PF01965">
    <property type="entry name" value="DJ-1_PfpI"/>
    <property type="match status" value="1"/>
</dbReference>
<dbReference type="OrthoDB" id="543156at2759"/>
<dbReference type="Proteomes" id="UP000250266">
    <property type="component" value="Unassembled WGS sequence"/>
</dbReference>
<reference evidence="2 3" key="1">
    <citation type="journal article" date="2016" name="Nat. Commun.">
        <title>Ectomycorrhizal ecology is imprinted in the genome of the dominant symbiotic fungus Cenococcum geophilum.</title>
        <authorList>
            <consortium name="DOE Joint Genome Institute"/>
            <person name="Peter M."/>
            <person name="Kohler A."/>
            <person name="Ohm R.A."/>
            <person name="Kuo A."/>
            <person name="Krutzmann J."/>
            <person name="Morin E."/>
            <person name="Arend M."/>
            <person name="Barry K.W."/>
            <person name="Binder M."/>
            <person name="Choi C."/>
            <person name="Clum A."/>
            <person name="Copeland A."/>
            <person name="Grisel N."/>
            <person name="Haridas S."/>
            <person name="Kipfer T."/>
            <person name="LaButti K."/>
            <person name="Lindquist E."/>
            <person name="Lipzen A."/>
            <person name="Maire R."/>
            <person name="Meier B."/>
            <person name="Mihaltcheva S."/>
            <person name="Molinier V."/>
            <person name="Murat C."/>
            <person name="Poggeler S."/>
            <person name="Quandt C.A."/>
            <person name="Sperisen C."/>
            <person name="Tritt A."/>
            <person name="Tisserant E."/>
            <person name="Crous P.W."/>
            <person name="Henrissat B."/>
            <person name="Nehls U."/>
            <person name="Egli S."/>
            <person name="Spatafora J.W."/>
            <person name="Grigoriev I.V."/>
            <person name="Martin F.M."/>
        </authorList>
    </citation>
    <scope>NUCLEOTIDE SEQUENCE [LARGE SCALE GENOMIC DNA]</scope>
    <source>
        <strain evidence="2 3">CBS 459.81</strain>
    </source>
</reference>
<gene>
    <name evidence="2" type="ORF">K432DRAFT_343556</name>
</gene>
<proteinExistence type="predicted"/>
<organism evidence="2 3">
    <name type="scientific">Lepidopterella palustris CBS 459.81</name>
    <dbReference type="NCBI Taxonomy" id="1314670"/>
    <lineage>
        <taxon>Eukaryota</taxon>
        <taxon>Fungi</taxon>
        <taxon>Dikarya</taxon>
        <taxon>Ascomycota</taxon>
        <taxon>Pezizomycotina</taxon>
        <taxon>Dothideomycetes</taxon>
        <taxon>Pleosporomycetidae</taxon>
        <taxon>Mytilinidiales</taxon>
        <taxon>Argynnaceae</taxon>
        <taxon>Lepidopterella</taxon>
    </lineage>
</organism>
<dbReference type="PANTHER" id="PTHR43130:SF15">
    <property type="entry name" value="THIJ_PFPI FAMILY PROTEIN (AFU_ORTHOLOGUE AFUA_5G14240)"/>
    <property type="match status" value="1"/>
</dbReference>
<evidence type="ECO:0000313" key="2">
    <source>
        <dbReference type="EMBL" id="OCK85249.1"/>
    </source>
</evidence>
<dbReference type="EMBL" id="KV744822">
    <property type="protein sequence ID" value="OCK85249.1"/>
    <property type="molecule type" value="Genomic_DNA"/>
</dbReference>
<sequence length="221" mass="24059">MPLDPPTNYGVVLFPGFQALDVFGPLDVLNILSRHRKLTLSILASSLDPVSTKHGFTSSPTSNFGESVMPTHTFTKPPEDLEVLLVPGGFGTRDEQEMGAVRPFIKDCYPKLRYLLTVCTGSAVVARTGILDGKKATSNKKSWARATAQGPNVEWVPKARWVVDGNIWTSSGITAGMDLIYAFVGQVYSQEVAEDIANASEYERHLDPSDDPFAEVWKAGA</sequence>
<keyword evidence="3" id="KW-1185">Reference proteome</keyword>
<evidence type="ECO:0000259" key="1">
    <source>
        <dbReference type="Pfam" id="PF01965"/>
    </source>
</evidence>
<dbReference type="InterPro" id="IPR002818">
    <property type="entry name" value="DJ-1/PfpI"/>
</dbReference>
<feature type="domain" description="DJ-1/PfpI" evidence="1">
    <location>
        <begin position="11"/>
        <end position="184"/>
    </location>
</feature>
<protein>
    <submittedName>
        <fullName evidence="2">Class I glutamine amidotransferase-like protein</fullName>
    </submittedName>
</protein>
<dbReference type="Gene3D" id="3.40.50.880">
    <property type="match status" value="1"/>
</dbReference>
<keyword evidence="2" id="KW-0315">Glutamine amidotransferase</keyword>
<accession>A0A8E2JKD5</accession>
<dbReference type="AlphaFoldDB" id="A0A8E2JKD5"/>
<dbReference type="InterPro" id="IPR029062">
    <property type="entry name" value="Class_I_gatase-like"/>
</dbReference>
<dbReference type="SUPFAM" id="SSF52317">
    <property type="entry name" value="Class I glutamine amidotransferase-like"/>
    <property type="match status" value="1"/>
</dbReference>
<dbReference type="GO" id="GO:0016740">
    <property type="term" value="F:transferase activity"/>
    <property type="evidence" value="ECO:0007669"/>
    <property type="project" value="UniProtKB-KW"/>
</dbReference>
<dbReference type="InterPro" id="IPR052158">
    <property type="entry name" value="INH-QAR"/>
</dbReference>
<evidence type="ECO:0000313" key="3">
    <source>
        <dbReference type="Proteomes" id="UP000250266"/>
    </source>
</evidence>
<dbReference type="CDD" id="cd03139">
    <property type="entry name" value="GATase1_PfpI_2"/>
    <property type="match status" value="1"/>
</dbReference>